<evidence type="ECO:0008006" key="3">
    <source>
        <dbReference type="Google" id="ProtNLM"/>
    </source>
</evidence>
<dbReference type="EMBL" id="SOCP01000037">
    <property type="protein sequence ID" value="TDV34900.1"/>
    <property type="molecule type" value="Genomic_DNA"/>
</dbReference>
<sequence length="332" mass="36043">MTTGEHARHESLSAYLAARDDDELAALVDTGQAVGVGVGGGSARLDVDGVPVFVKRIPLTDLERANPLSTANLFDVPVYCQYGVVSPGFNAWRELAANVIVTEAVLAGETESFPLLYHWRVLPGRPPVAPEHDDIEAVVAALDGHPAVRARLEALAAASHSLVLFSQYLPHPVLDWLTEDRAAAVERQFADIVTFLRDRELLHMDGHLGNMRTDGDRIYLTDFGLVTSPRFELSPAERDFVGRNATHDADYAAMRLVNWLVTAACGIPVPADTAGFASRDEYVRRCAAELVPDDVPPVAAAILARHAAAAARMNGFYWKLFDGEVHTAFPTL</sequence>
<dbReference type="InterPro" id="IPR011009">
    <property type="entry name" value="Kinase-like_dom_sf"/>
</dbReference>
<dbReference type="Proteomes" id="UP000294927">
    <property type="component" value="Unassembled WGS sequence"/>
</dbReference>
<organism evidence="1 2">
    <name type="scientific">Actinophytocola oryzae</name>
    <dbReference type="NCBI Taxonomy" id="502181"/>
    <lineage>
        <taxon>Bacteria</taxon>
        <taxon>Bacillati</taxon>
        <taxon>Actinomycetota</taxon>
        <taxon>Actinomycetes</taxon>
        <taxon>Pseudonocardiales</taxon>
        <taxon>Pseudonocardiaceae</taxon>
    </lineage>
</organism>
<dbReference type="OrthoDB" id="4516319at2"/>
<keyword evidence="2" id="KW-1185">Reference proteome</keyword>
<dbReference type="SUPFAM" id="SSF56112">
    <property type="entry name" value="Protein kinase-like (PK-like)"/>
    <property type="match status" value="1"/>
</dbReference>
<comment type="caution">
    <text evidence="1">The sequence shown here is derived from an EMBL/GenBank/DDBJ whole genome shotgun (WGS) entry which is preliminary data.</text>
</comment>
<dbReference type="RefSeq" id="WP_133909470.1">
    <property type="nucleotide sequence ID" value="NZ_SOCP01000037.1"/>
</dbReference>
<evidence type="ECO:0000313" key="1">
    <source>
        <dbReference type="EMBL" id="TDV34900.1"/>
    </source>
</evidence>
<evidence type="ECO:0000313" key="2">
    <source>
        <dbReference type="Proteomes" id="UP000294927"/>
    </source>
</evidence>
<accession>A0A4R7UP93</accession>
<protein>
    <recommendedName>
        <fullName evidence="3">Serine/threonine protein phosphatase</fullName>
    </recommendedName>
</protein>
<gene>
    <name evidence="1" type="ORF">CLV71_13719</name>
</gene>
<proteinExistence type="predicted"/>
<reference evidence="1 2" key="1">
    <citation type="submission" date="2019-03" db="EMBL/GenBank/DDBJ databases">
        <title>Genomic Encyclopedia of Archaeal and Bacterial Type Strains, Phase II (KMG-II): from individual species to whole genera.</title>
        <authorList>
            <person name="Goeker M."/>
        </authorList>
    </citation>
    <scope>NUCLEOTIDE SEQUENCE [LARGE SCALE GENOMIC DNA]</scope>
    <source>
        <strain evidence="1 2">DSM 45499</strain>
    </source>
</reference>
<dbReference type="AlphaFoldDB" id="A0A4R7UP93"/>
<name>A0A4R7UP93_9PSEU</name>